<gene>
    <name evidence="1" type="ORF">IAD03_01645</name>
</gene>
<reference evidence="1" key="1">
    <citation type="submission" date="2020-10" db="EMBL/GenBank/DDBJ databases">
        <authorList>
            <person name="Gilroy R."/>
        </authorList>
    </citation>
    <scope>NUCLEOTIDE SEQUENCE</scope>
    <source>
        <strain evidence="1">6086</strain>
    </source>
</reference>
<organism evidence="1 2">
    <name type="scientific">Candidatus Caccousia stercoris</name>
    <dbReference type="NCBI Taxonomy" id="2840723"/>
    <lineage>
        <taxon>Bacteria</taxon>
        <taxon>Bacillati</taxon>
        <taxon>Bacillota</taxon>
        <taxon>Clostridia</taxon>
        <taxon>Eubacteriales</taxon>
        <taxon>Oscillospiraceae</taxon>
        <taxon>Oscillospiraceae incertae sedis</taxon>
        <taxon>Candidatus Caccousia</taxon>
    </lineage>
</organism>
<evidence type="ECO:0000313" key="1">
    <source>
        <dbReference type="EMBL" id="HIS78049.1"/>
    </source>
</evidence>
<accession>A0A9D1FQL2</accession>
<reference evidence="1" key="2">
    <citation type="journal article" date="2021" name="PeerJ">
        <title>Extensive microbial diversity within the chicken gut microbiome revealed by metagenomics and culture.</title>
        <authorList>
            <person name="Gilroy R."/>
            <person name="Ravi A."/>
            <person name="Getino M."/>
            <person name="Pursley I."/>
            <person name="Horton D.L."/>
            <person name="Alikhan N.F."/>
            <person name="Baker D."/>
            <person name="Gharbi K."/>
            <person name="Hall N."/>
            <person name="Watson M."/>
            <person name="Adriaenssens E.M."/>
            <person name="Foster-Nyarko E."/>
            <person name="Jarju S."/>
            <person name="Secka A."/>
            <person name="Antonio M."/>
            <person name="Oren A."/>
            <person name="Chaudhuri R.R."/>
            <person name="La Ragione R."/>
            <person name="Hildebrand F."/>
            <person name="Pallen M.J."/>
        </authorList>
    </citation>
    <scope>NUCLEOTIDE SEQUENCE</scope>
    <source>
        <strain evidence="1">6086</strain>
    </source>
</reference>
<protein>
    <submittedName>
        <fullName evidence="1">Nucleotidyltransferase domain-containing protein</fullName>
    </submittedName>
</protein>
<dbReference type="Proteomes" id="UP000824141">
    <property type="component" value="Unassembled WGS sequence"/>
</dbReference>
<name>A0A9D1FQL2_9FIRM</name>
<dbReference type="InterPro" id="IPR018775">
    <property type="entry name" value="RlaP"/>
</dbReference>
<comment type="caution">
    <text evidence="1">The sequence shown here is derived from an EMBL/GenBank/DDBJ whole genome shotgun (WGS) entry which is preliminary data.</text>
</comment>
<evidence type="ECO:0000313" key="2">
    <source>
        <dbReference type="Proteomes" id="UP000824141"/>
    </source>
</evidence>
<dbReference type="Pfam" id="PF10127">
    <property type="entry name" value="RlaP"/>
    <property type="match status" value="1"/>
</dbReference>
<dbReference type="PANTHER" id="PTHR34817">
    <property type="entry name" value="NUCLEOTIDYLTRANSFERASE"/>
    <property type="match status" value="1"/>
</dbReference>
<dbReference type="EMBL" id="DVJM01000022">
    <property type="protein sequence ID" value="HIS78049.1"/>
    <property type="molecule type" value="Genomic_DNA"/>
</dbReference>
<sequence length="251" mass="29594">METLIKEKLREIELRENCRILLAVESGSRAWGFASPDSDYDVRFIYVRPKESYLKLNRSRDVIELPIHDVLDINGWDVDKTLKLLHKSNPTVFEWFSSPIVYKTTDFAEAFKPVMRRCFSSKRGLWHYLHMAEGNYREYLRGDMVKVKKYFYVLRPILACRWILEKGTPPPMLFSELAASQLPNYLKETVAELLDRKMNSPEAKMIPRIDILSDYLDRSIAQVRALVEQYPKETIQDWEEFNTLFLAALEM</sequence>
<dbReference type="PANTHER" id="PTHR34817:SF2">
    <property type="entry name" value="NUCLEOTIDYLTRANSFERASE"/>
    <property type="match status" value="1"/>
</dbReference>
<proteinExistence type="predicted"/>
<dbReference type="AlphaFoldDB" id="A0A9D1FQL2"/>